<evidence type="ECO:0000313" key="3">
    <source>
        <dbReference type="Proteomes" id="UP000321058"/>
    </source>
</evidence>
<organism evidence="2 3">
    <name type="scientific">Reyranella soli</name>
    <dbReference type="NCBI Taxonomy" id="1230389"/>
    <lineage>
        <taxon>Bacteria</taxon>
        <taxon>Pseudomonadati</taxon>
        <taxon>Pseudomonadota</taxon>
        <taxon>Alphaproteobacteria</taxon>
        <taxon>Hyphomicrobiales</taxon>
        <taxon>Reyranellaceae</taxon>
        <taxon>Reyranella</taxon>
    </lineage>
</organism>
<accession>A0A512NE86</accession>
<reference evidence="2 3" key="1">
    <citation type="submission" date="2019-07" db="EMBL/GenBank/DDBJ databases">
        <title>Whole genome shotgun sequence of Reyranella soli NBRC 108950.</title>
        <authorList>
            <person name="Hosoyama A."/>
            <person name="Uohara A."/>
            <person name="Ohji S."/>
            <person name="Ichikawa N."/>
        </authorList>
    </citation>
    <scope>NUCLEOTIDE SEQUENCE [LARGE SCALE GENOMIC DNA]</scope>
    <source>
        <strain evidence="2 3">NBRC 108950</strain>
    </source>
</reference>
<dbReference type="InterPro" id="IPR021682">
    <property type="entry name" value="DUF2933"/>
</dbReference>
<keyword evidence="1" id="KW-1133">Transmembrane helix</keyword>
<keyword evidence="3" id="KW-1185">Reference proteome</keyword>
<feature type="transmembrane region" description="Helical" evidence="1">
    <location>
        <begin position="12"/>
        <end position="31"/>
    </location>
</feature>
<feature type="transmembrane region" description="Helical" evidence="1">
    <location>
        <begin position="37"/>
        <end position="55"/>
    </location>
</feature>
<dbReference type="Pfam" id="PF11666">
    <property type="entry name" value="DUF2933"/>
    <property type="match status" value="1"/>
</dbReference>
<dbReference type="EMBL" id="BKAJ01000076">
    <property type="protein sequence ID" value="GEP57255.1"/>
    <property type="molecule type" value="Genomic_DNA"/>
</dbReference>
<dbReference type="AlphaFoldDB" id="A0A512NE86"/>
<evidence type="ECO:0000256" key="1">
    <source>
        <dbReference type="SAM" id="Phobius"/>
    </source>
</evidence>
<comment type="caution">
    <text evidence="2">The sequence shown here is derived from an EMBL/GenBank/DDBJ whole genome shotgun (WGS) entry which is preliminary data.</text>
</comment>
<keyword evidence="1" id="KW-0472">Membrane</keyword>
<gene>
    <name evidence="2" type="ORF">RSO01_44210</name>
</gene>
<evidence type="ECO:0008006" key="4">
    <source>
        <dbReference type="Google" id="ProtNLM"/>
    </source>
</evidence>
<sequence length="67" mass="7259">MGHTWRTWLIRTPLGWTLSVVAAAAGAYLLITHTGHVLGALPYLVLLACPLMHIFGHGGHGEHRHDG</sequence>
<protein>
    <recommendedName>
        <fullName evidence="4">DUF2933 domain-containing protein</fullName>
    </recommendedName>
</protein>
<evidence type="ECO:0000313" key="2">
    <source>
        <dbReference type="EMBL" id="GEP57255.1"/>
    </source>
</evidence>
<dbReference type="RefSeq" id="WP_147151627.1">
    <property type="nucleotide sequence ID" value="NZ_BKAJ01000076.1"/>
</dbReference>
<dbReference type="OrthoDB" id="7285349at2"/>
<proteinExistence type="predicted"/>
<keyword evidence="1" id="KW-0812">Transmembrane</keyword>
<dbReference type="Proteomes" id="UP000321058">
    <property type="component" value="Unassembled WGS sequence"/>
</dbReference>
<name>A0A512NE86_9HYPH</name>